<proteinExistence type="inferred from homology"/>
<dbReference type="InterPro" id="IPR041916">
    <property type="entry name" value="Anti_sigma_zinc_sf"/>
</dbReference>
<accession>A0A940WW32</accession>
<protein>
    <recommendedName>
        <fullName evidence="2">Anti-sigma-W factor RsiW</fullName>
    </recommendedName>
</protein>
<evidence type="ECO:0000256" key="2">
    <source>
        <dbReference type="ARBA" id="ARBA00024438"/>
    </source>
</evidence>
<feature type="domain" description="Putative zinc-finger" evidence="4">
    <location>
        <begin position="10"/>
        <end position="37"/>
    </location>
</feature>
<comment type="similarity">
    <text evidence="1">Belongs to the zinc-associated anti-sigma factor (ZAS) superfamily. Anti-sigma-W factor family.</text>
</comment>
<comment type="caution">
    <text evidence="5">The sequence shown here is derived from an EMBL/GenBank/DDBJ whole genome shotgun (WGS) entry which is preliminary data.</text>
</comment>
<feature type="transmembrane region" description="Helical" evidence="3">
    <location>
        <begin position="89"/>
        <end position="107"/>
    </location>
</feature>
<evidence type="ECO:0000313" key="6">
    <source>
        <dbReference type="Proteomes" id="UP000678228"/>
    </source>
</evidence>
<keyword evidence="3" id="KW-0472">Membrane</keyword>
<gene>
    <name evidence="5" type="ORF">J7W16_19840</name>
</gene>
<evidence type="ECO:0000259" key="4">
    <source>
        <dbReference type="Pfam" id="PF13490"/>
    </source>
</evidence>
<keyword evidence="6" id="KW-1185">Reference proteome</keyword>
<keyword evidence="3" id="KW-0812">Transmembrane</keyword>
<reference evidence="5" key="1">
    <citation type="submission" date="2021-03" db="EMBL/GenBank/DDBJ databases">
        <title>Bacillus suaedae sp. nov., isolated from Suaeda aralocaspica.</title>
        <authorList>
            <person name="Lei R.F.R."/>
        </authorList>
    </citation>
    <scope>NUCLEOTIDE SEQUENCE</scope>
    <source>
        <strain evidence="5">YZJH907-2</strain>
    </source>
</reference>
<evidence type="ECO:0000256" key="1">
    <source>
        <dbReference type="ARBA" id="ARBA00024353"/>
    </source>
</evidence>
<dbReference type="RefSeq" id="WP_210599222.1">
    <property type="nucleotide sequence ID" value="NZ_JAGKSQ010000012.1"/>
</dbReference>
<dbReference type="EMBL" id="JAGKSQ010000012">
    <property type="protein sequence ID" value="MBP3953371.1"/>
    <property type="molecule type" value="Genomic_DNA"/>
</dbReference>
<dbReference type="InterPro" id="IPR027383">
    <property type="entry name" value="Znf_put"/>
</dbReference>
<keyword evidence="3" id="KW-1133">Transmembrane helix</keyword>
<dbReference type="Proteomes" id="UP000678228">
    <property type="component" value="Unassembled WGS sequence"/>
</dbReference>
<dbReference type="AlphaFoldDB" id="A0A940WW32"/>
<name>A0A940WW32_9BACI</name>
<evidence type="ECO:0000256" key="3">
    <source>
        <dbReference type="SAM" id="Phobius"/>
    </source>
</evidence>
<dbReference type="Gene3D" id="1.10.10.1320">
    <property type="entry name" value="Anti-sigma factor, zinc-finger domain"/>
    <property type="match status" value="1"/>
</dbReference>
<organism evidence="5 6">
    <name type="scientific">Halalkalibacter suaedae</name>
    <dbReference type="NCBI Taxonomy" id="2822140"/>
    <lineage>
        <taxon>Bacteria</taxon>
        <taxon>Bacillati</taxon>
        <taxon>Bacillota</taxon>
        <taxon>Bacilli</taxon>
        <taxon>Bacillales</taxon>
        <taxon>Bacillaceae</taxon>
        <taxon>Halalkalibacter</taxon>
    </lineage>
</organism>
<sequence>MKCEQNFDRIIEAYIDNEATPAETKQLHEHLNHCESCKQRVQELNKVIAFVQSSSHIAAPDDFTASVMKKLPQKRQMSKWKQWTRKHPLLIAAAVFFLLMATSLSMWNDEEQLVVKGSTKLSINQENGVVIVPEGEVIEGDLTIHNGKLQVEGEIKGNVLLVNSDTYYASTGHVTGEIHEVNQMLEWVWYHIKSFLKDVVALSNGKETTE</sequence>
<dbReference type="Pfam" id="PF13490">
    <property type="entry name" value="zf-HC2"/>
    <property type="match status" value="1"/>
</dbReference>
<evidence type="ECO:0000313" key="5">
    <source>
        <dbReference type="EMBL" id="MBP3953371.1"/>
    </source>
</evidence>